<dbReference type="InterPro" id="IPR022885">
    <property type="entry name" value="NDH1_su_D/H"/>
</dbReference>
<dbReference type="InterPro" id="IPR027417">
    <property type="entry name" value="P-loop_NTPase"/>
</dbReference>
<evidence type="ECO:0000256" key="2">
    <source>
        <dbReference type="ARBA" id="ARBA00022448"/>
    </source>
</evidence>
<dbReference type="Gene3D" id="3.40.50.300">
    <property type="entry name" value="P-loop containing nucleotide triphosphate hydrolases"/>
    <property type="match status" value="2"/>
</dbReference>
<evidence type="ECO:0000313" key="12">
    <source>
        <dbReference type="Proteomes" id="UP000054805"/>
    </source>
</evidence>
<keyword evidence="4 8" id="KW-0520">NAD</keyword>
<dbReference type="FunFam" id="3.40.50.300:FF:000370">
    <property type="entry name" value="Structural maintenance of chromosomes 3"/>
    <property type="match status" value="1"/>
</dbReference>
<reference evidence="11 12" key="1">
    <citation type="submission" date="2015-01" db="EMBL/GenBank/DDBJ databases">
        <title>Evolution of Trichinella species and genotypes.</title>
        <authorList>
            <person name="Korhonen P.K."/>
            <person name="Edoardo P."/>
            <person name="Giuseppe L.R."/>
            <person name="Gasser R.B."/>
        </authorList>
    </citation>
    <scope>NUCLEOTIDE SEQUENCE [LARGE SCALE GENOMIC DNA]</scope>
    <source>
        <strain evidence="11">ISS588</strain>
    </source>
</reference>
<evidence type="ECO:0000256" key="3">
    <source>
        <dbReference type="ARBA" id="ARBA00022967"/>
    </source>
</evidence>
<dbReference type="NCBIfam" id="TIGR01962">
    <property type="entry name" value="NuoD"/>
    <property type="match status" value="1"/>
</dbReference>
<evidence type="ECO:0000256" key="7">
    <source>
        <dbReference type="ARBA" id="ARBA00031562"/>
    </source>
</evidence>
<dbReference type="InterPro" id="IPR014029">
    <property type="entry name" value="NADH_UbQ_OxRdtase_49kDa_CS"/>
</dbReference>
<dbReference type="HAMAP" id="MF_01358">
    <property type="entry name" value="NDH1_NuoD"/>
    <property type="match status" value="1"/>
</dbReference>
<dbReference type="GO" id="GO:0048038">
    <property type="term" value="F:quinone binding"/>
    <property type="evidence" value="ECO:0007669"/>
    <property type="project" value="InterPro"/>
</dbReference>
<feature type="coiled-coil region" evidence="9">
    <location>
        <begin position="1120"/>
        <end position="1297"/>
    </location>
</feature>
<evidence type="ECO:0000256" key="5">
    <source>
        <dbReference type="ARBA" id="ARBA00023054"/>
    </source>
</evidence>
<comment type="similarity">
    <text evidence="1 8">Belongs to the complex I 49 kDa subunit family.</text>
</comment>
<name>A0A0V1JJ57_TRIPS</name>
<dbReference type="PANTHER" id="PTHR43977">
    <property type="entry name" value="STRUCTURAL MAINTENANCE OF CHROMOSOMES PROTEIN 3"/>
    <property type="match status" value="1"/>
</dbReference>
<sequence>MSASRFCKHISTGQMQRMMRILSPVNYEQRRSYAGPVWYPDGKFYKRFNKLYWESETVSDSFRPSEADLARARLLDDERRPNLMPDLVERKVENMILNFGPQHPAAHGVLRLMLELDAEIILRAVPHIGLLHRATEKLIEYKTYTQALPYFDRLDYVSMMCNEHAFSLAVEKLLAVEVPPRAKWIRVLFAELTRILNHILGITTHALDVGAMTPLFWLFEEREKLMEFYERSSGARMHANYIRPGGVAVDIPLGLLDDIHTWASGFSARLDEVEDVLTESRMWKQRTIDIGVVTAEDALNWGFSGVMLRGSGIKWDIRKTEPYEVYDQIEFDVPIGTKGDCYDRYLVRMEEMRQSLRIIDQCLNRMPAGEVKVDDHKLVPPKRSEMKRSMESLIHHFKFFTEGYSVPPGCTYVPTEAPKGEFGVYLVSDGSSKPYRCYIRAPGFAHLSMIEPISKYHFIADLVAIIGTLDVVFGECFPAVVLKTNSNVYKTAIQFVLSDEFSHLRVEQRQSLLHEGTGPRVLQAFVEIVFDNSDSRLPFEKDEVRLRRLIGPKKDQYFLEGKMIPKQEVQSLLESAGFSKSNPYYIVKQGKINELATAPDSYRLKLLREVAGTRVYDERKEESNVLLRDSKARVEKIIEVLKYIEERLKTLEEETQELKEYQKLDRMRRALEFTIFDHELADIRRKLDLLAEKRENYNEGSNQLHDTLQQATDQIYKQLRELERQWSGFEEERLQMISEQSERFKEKTKLELAIRDLKEEVEGERSNRRKAENELDRLKAEIAEKQANLDQVQPRFNELIKQEQQVNTELAIAEQRQRELYSKQGWTEQFRSVEERDQWIKRNLAKITRQISDKRDQIVRLKSELEQELTRLDNVEVRLVESTQELEQQRESIERNKRHQNELKHNRDALQNERQELWRTESGLSQSLQACKEEINHMDMILRSIVPKAIIYGMDSVKKVIESLRSRHAQSNLVDGYYGMLIENFQTDKRFYTAVEMTAGNKLFYHIVENDRIGTKILEEINRQRLPGEVNFFPLNRIQYRQHEYPQNQYVLPMINQLQFEERFLPVMQHCFGKTLICRNMDVATQMARSERMDCITLEGDRVSSRGALTGGFCDVRRSRLQLQSQRWNLKQQAEELEAQLHSQREQLTIIEGKINGVSSEMQKLETKTGKMIDVYEKLQQDGRLLREERQMLQQSKHPKERQLSSLESTLQQLEAQKESLNRDLGSEMLSQLTADEQSSLEELNRRILTLKESAKVLFNERSELETEKNRLENQLQKNLLRKKEELQLRLQEISMADRTQSLDSHQSELLIVTQRITEISRRMGELEHQLEEYYIGKKKLNQQLEMCQNQEREVQAKITEDAKEMEKMANKQSMLLRKKEDTMKKIRELGSLPSDAFDKYHNLSSKQLFKQLEQCNNELKKYENVNKKALDQFVSFSEQKEKLLKRKDEVDGNLESIMDMISQLDQKKYDAIQLTFKLVSKYFEEVFHELVPTGRGHLVMKTMEMNGDNAVDLASIPQVEQFTGVGIKVAFSGADETKEMQQLSGGQKSLVALALIFAIQKCDPAPFYLFDEIDAALDARHRKSVAEMIHKLSSSAQFITTTFRRELLESADKFYGVKFRNKVSHIDCVTAEEAADFIEMEKELFYQIAENDGIVTTFLEEISCQRLPDEVNFFPLNRIQYSQKRKNDAMKKLDECGSLPWVAICQYHYHSVLAMREKLLMRKGNSMEIVGDWCDQSVGIEKCDFL</sequence>
<dbReference type="InterPro" id="IPR001135">
    <property type="entry name" value="NADH_Q_OxRdtase_suD"/>
</dbReference>
<keyword evidence="5 9" id="KW-0175">Coiled coil</keyword>
<keyword evidence="12" id="KW-1185">Reference proteome</keyword>
<evidence type="ECO:0000259" key="10">
    <source>
        <dbReference type="SMART" id="SM00968"/>
    </source>
</evidence>
<dbReference type="InterPro" id="IPR036277">
    <property type="entry name" value="SMC_hinge_sf"/>
</dbReference>
<gene>
    <name evidence="11" type="primary">taf1b</name>
    <name evidence="11" type="ORF">T4B_14021</name>
</gene>
<dbReference type="Pfam" id="PF02463">
    <property type="entry name" value="SMC_N"/>
    <property type="match status" value="1"/>
</dbReference>
<feature type="coiled-coil region" evidence="9">
    <location>
        <begin position="634"/>
        <end position="816"/>
    </location>
</feature>
<protein>
    <recommendedName>
        <fullName evidence="6">Complex I-49kD</fullName>
    </recommendedName>
    <alternativeName>
        <fullName evidence="7">NADH-ubiquinone oxidoreductase 49 kDa subunit</fullName>
    </alternativeName>
</protein>
<dbReference type="InterPro" id="IPR029014">
    <property type="entry name" value="NiFe-Hase_large"/>
</dbReference>
<dbReference type="GO" id="GO:0051276">
    <property type="term" value="P:chromosome organization"/>
    <property type="evidence" value="ECO:0007669"/>
    <property type="project" value="InterPro"/>
</dbReference>
<dbReference type="Gene3D" id="1.20.1060.20">
    <property type="match status" value="1"/>
</dbReference>
<dbReference type="GO" id="GO:0005694">
    <property type="term" value="C:chromosome"/>
    <property type="evidence" value="ECO:0007669"/>
    <property type="project" value="InterPro"/>
</dbReference>
<dbReference type="Gene3D" id="3.30.70.1620">
    <property type="match status" value="1"/>
</dbReference>
<accession>A0A0V1JJ57</accession>
<dbReference type="Pfam" id="PF00346">
    <property type="entry name" value="Complex1_49kDa"/>
    <property type="match status" value="1"/>
</dbReference>
<dbReference type="SUPFAM" id="SSF52540">
    <property type="entry name" value="P-loop containing nucleoside triphosphate hydrolases"/>
    <property type="match status" value="1"/>
</dbReference>
<evidence type="ECO:0000256" key="6">
    <source>
        <dbReference type="ARBA" id="ARBA00030505"/>
    </source>
</evidence>
<proteinExistence type="inferred from homology"/>
<dbReference type="InterPro" id="IPR010935">
    <property type="entry name" value="SMC_hinge"/>
</dbReference>
<dbReference type="GO" id="GO:0051287">
    <property type="term" value="F:NAD binding"/>
    <property type="evidence" value="ECO:0007669"/>
    <property type="project" value="InterPro"/>
</dbReference>
<feature type="domain" description="SMC hinge" evidence="10">
    <location>
        <begin position="975"/>
        <end position="1088"/>
    </location>
</feature>
<dbReference type="Gene3D" id="1.10.645.10">
    <property type="entry name" value="Cytochrome-c3 Hydrogenase, chain B"/>
    <property type="match status" value="1"/>
</dbReference>
<dbReference type="Pfam" id="PF06470">
    <property type="entry name" value="SMC_hinge"/>
    <property type="match status" value="1"/>
</dbReference>
<dbReference type="GO" id="GO:0032991">
    <property type="term" value="C:protein-containing complex"/>
    <property type="evidence" value="ECO:0007669"/>
    <property type="project" value="UniProtKB-ARBA"/>
</dbReference>
<dbReference type="EMBL" id="JYDS01000001">
    <property type="protein sequence ID" value="KRZ34970.1"/>
    <property type="molecule type" value="Genomic_DNA"/>
</dbReference>
<evidence type="ECO:0000256" key="4">
    <source>
        <dbReference type="ARBA" id="ARBA00023027"/>
    </source>
</evidence>
<evidence type="ECO:0000256" key="1">
    <source>
        <dbReference type="ARBA" id="ARBA00005769"/>
    </source>
</evidence>
<dbReference type="InterPro" id="IPR003395">
    <property type="entry name" value="RecF/RecN/SMC_N"/>
</dbReference>
<comment type="caution">
    <text evidence="11">The sequence shown here is derived from an EMBL/GenBank/DDBJ whole genome shotgun (WGS) entry which is preliminary data.</text>
</comment>
<feature type="coiled-coil region" evidence="9">
    <location>
        <begin position="844"/>
        <end position="916"/>
    </location>
</feature>
<feature type="coiled-coil region" evidence="9">
    <location>
        <begin position="1406"/>
        <end position="1433"/>
    </location>
</feature>
<dbReference type="NCBIfam" id="NF004739">
    <property type="entry name" value="PRK06075.1"/>
    <property type="match status" value="1"/>
</dbReference>
<organism evidence="11 12">
    <name type="scientific">Trichinella pseudospiralis</name>
    <name type="common">Parasitic roundworm</name>
    <dbReference type="NCBI Taxonomy" id="6337"/>
    <lineage>
        <taxon>Eukaryota</taxon>
        <taxon>Metazoa</taxon>
        <taxon>Ecdysozoa</taxon>
        <taxon>Nematoda</taxon>
        <taxon>Enoplea</taxon>
        <taxon>Dorylaimia</taxon>
        <taxon>Trichinellida</taxon>
        <taxon>Trichinellidae</taxon>
        <taxon>Trichinella</taxon>
    </lineage>
</organism>
<dbReference type="SUPFAM" id="SSF56762">
    <property type="entry name" value="HydB/Nqo4-like"/>
    <property type="match status" value="1"/>
</dbReference>
<evidence type="ECO:0000256" key="8">
    <source>
        <dbReference type="RuleBase" id="RU003685"/>
    </source>
</evidence>
<dbReference type="FunFam" id="1.10.645.10:FF:000005">
    <property type="entry name" value="NADH-quinone oxidoreductase subunit D"/>
    <property type="match status" value="1"/>
</dbReference>
<evidence type="ECO:0000256" key="9">
    <source>
        <dbReference type="SAM" id="Coils"/>
    </source>
</evidence>
<dbReference type="Proteomes" id="UP000054805">
    <property type="component" value="Unassembled WGS sequence"/>
</dbReference>
<keyword evidence="3 8" id="KW-1278">Translocase</keyword>
<dbReference type="PROSITE" id="PS00535">
    <property type="entry name" value="COMPLEX1_49K"/>
    <property type="match status" value="1"/>
</dbReference>
<feature type="coiled-coil region" evidence="9">
    <location>
        <begin position="1324"/>
        <end position="1358"/>
    </location>
</feature>
<dbReference type="SUPFAM" id="SSF75553">
    <property type="entry name" value="Smc hinge domain"/>
    <property type="match status" value="1"/>
</dbReference>
<dbReference type="GO" id="GO:0016651">
    <property type="term" value="F:oxidoreductase activity, acting on NAD(P)H"/>
    <property type="evidence" value="ECO:0007669"/>
    <property type="project" value="InterPro"/>
</dbReference>
<keyword evidence="2 8" id="KW-0813">Transport</keyword>
<evidence type="ECO:0000313" key="11">
    <source>
        <dbReference type="EMBL" id="KRZ34970.1"/>
    </source>
</evidence>
<dbReference type="SMART" id="SM00968">
    <property type="entry name" value="SMC_hinge"/>
    <property type="match status" value="1"/>
</dbReference>
<dbReference type="GO" id="GO:0005524">
    <property type="term" value="F:ATP binding"/>
    <property type="evidence" value="ECO:0007669"/>
    <property type="project" value="InterPro"/>
</dbReference>